<sequence>MSALSRRSSVITPTITVANPAVLGMRGGVRLERGHWQGHEVFIKALSSSDPDFRVRFHHEGRVVQRLTHPAIVPLLAHTQEQLVFPFIEGCSLRELLDSRRLSVAEAVAVTQGVLTAVRFFHAQGVTHHDLKPENVMLLGGLASAESVRVADFGMAHDKRLKEDLHAGTRMGTPQFMAPEQFQGVRGDPRSDLYAVGGLLFDCLAGEPPHPDALGWLVGLSSERLPLPGPNELHPVIERALQRDPAQRPQTAQQMAALLSEAWAAICSPSTLRREQRRLKKTHA</sequence>
<gene>
    <name evidence="6" type="ORF">EHF33_05915</name>
</gene>
<dbReference type="InterPro" id="IPR008271">
    <property type="entry name" value="Ser/Thr_kinase_AS"/>
</dbReference>
<feature type="domain" description="Protein kinase" evidence="5">
    <location>
        <begin position="15"/>
        <end position="264"/>
    </location>
</feature>
<evidence type="ECO:0000256" key="4">
    <source>
        <dbReference type="ARBA" id="ARBA00022840"/>
    </source>
</evidence>
<dbReference type="AlphaFoldDB" id="A0A3G8YBN7"/>
<dbReference type="PANTHER" id="PTHR43289:SF6">
    <property type="entry name" value="SERINE_THREONINE-PROTEIN KINASE NEKL-3"/>
    <property type="match status" value="1"/>
</dbReference>
<keyword evidence="7" id="KW-1185">Reference proteome</keyword>
<organism evidence="6 7">
    <name type="scientific">Deinococcus psychrotolerans</name>
    <dbReference type="NCBI Taxonomy" id="2489213"/>
    <lineage>
        <taxon>Bacteria</taxon>
        <taxon>Thermotogati</taxon>
        <taxon>Deinococcota</taxon>
        <taxon>Deinococci</taxon>
        <taxon>Deinococcales</taxon>
        <taxon>Deinococcaceae</taxon>
        <taxon>Deinococcus</taxon>
    </lineage>
</organism>
<dbReference type="GO" id="GO:0004674">
    <property type="term" value="F:protein serine/threonine kinase activity"/>
    <property type="evidence" value="ECO:0007669"/>
    <property type="project" value="UniProtKB-KW"/>
</dbReference>
<dbReference type="CDD" id="cd14014">
    <property type="entry name" value="STKc_PknB_like"/>
    <property type="match status" value="1"/>
</dbReference>
<dbReference type="PROSITE" id="PS00108">
    <property type="entry name" value="PROTEIN_KINASE_ST"/>
    <property type="match status" value="1"/>
</dbReference>
<dbReference type="SMART" id="SM00220">
    <property type="entry name" value="S_TKc"/>
    <property type="match status" value="1"/>
</dbReference>
<dbReference type="Pfam" id="PF00069">
    <property type="entry name" value="Pkinase"/>
    <property type="match status" value="1"/>
</dbReference>
<dbReference type="GO" id="GO:0005524">
    <property type="term" value="F:ATP binding"/>
    <property type="evidence" value="ECO:0007669"/>
    <property type="project" value="UniProtKB-KW"/>
</dbReference>
<evidence type="ECO:0000256" key="1">
    <source>
        <dbReference type="ARBA" id="ARBA00022679"/>
    </source>
</evidence>
<accession>A0A3G8YBN7</accession>
<dbReference type="InterPro" id="IPR011009">
    <property type="entry name" value="Kinase-like_dom_sf"/>
</dbReference>
<dbReference type="RefSeq" id="WP_124868754.1">
    <property type="nucleotide sequence ID" value="NZ_CP034183.1"/>
</dbReference>
<dbReference type="EMBL" id="CP034183">
    <property type="protein sequence ID" value="AZI42343.1"/>
    <property type="molecule type" value="Genomic_DNA"/>
</dbReference>
<dbReference type="Gene3D" id="1.10.510.10">
    <property type="entry name" value="Transferase(Phosphotransferase) domain 1"/>
    <property type="match status" value="1"/>
</dbReference>
<dbReference type="PANTHER" id="PTHR43289">
    <property type="entry name" value="MITOGEN-ACTIVATED PROTEIN KINASE KINASE KINASE 20-RELATED"/>
    <property type="match status" value="1"/>
</dbReference>
<keyword evidence="1" id="KW-0808">Transferase</keyword>
<dbReference type="KEGG" id="dph:EHF33_05915"/>
<reference evidence="6 7" key="1">
    <citation type="submission" date="2018-11" db="EMBL/GenBank/DDBJ databases">
        <title>Deinococcus shelandsis sp. nov., isolated from South Shetland Islands soil of Antarctica.</title>
        <authorList>
            <person name="Tian J."/>
        </authorList>
    </citation>
    <scope>NUCLEOTIDE SEQUENCE [LARGE SCALE GENOMIC DNA]</scope>
    <source>
        <strain evidence="6 7">S14-83T</strain>
    </source>
</reference>
<keyword evidence="4" id="KW-0067">ATP-binding</keyword>
<evidence type="ECO:0000259" key="5">
    <source>
        <dbReference type="PROSITE" id="PS50011"/>
    </source>
</evidence>
<dbReference type="SUPFAM" id="SSF56112">
    <property type="entry name" value="Protein kinase-like (PK-like)"/>
    <property type="match status" value="1"/>
</dbReference>
<evidence type="ECO:0000313" key="6">
    <source>
        <dbReference type="EMBL" id="AZI42343.1"/>
    </source>
</evidence>
<protein>
    <submittedName>
        <fullName evidence="6">Serine/threonine protein kinase</fullName>
    </submittedName>
</protein>
<dbReference type="InterPro" id="IPR000719">
    <property type="entry name" value="Prot_kinase_dom"/>
</dbReference>
<keyword evidence="3 6" id="KW-0418">Kinase</keyword>
<dbReference type="Proteomes" id="UP000276417">
    <property type="component" value="Chromosome 1"/>
</dbReference>
<evidence type="ECO:0000256" key="2">
    <source>
        <dbReference type="ARBA" id="ARBA00022741"/>
    </source>
</evidence>
<keyword evidence="6" id="KW-0723">Serine/threonine-protein kinase</keyword>
<dbReference type="PROSITE" id="PS50011">
    <property type="entry name" value="PROTEIN_KINASE_DOM"/>
    <property type="match status" value="1"/>
</dbReference>
<name>A0A3G8YBN7_9DEIO</name>
<dbReference type="Gene3D" id="3.30.200.20">
    <property type="entry name" value="Phosphorylase Kinase, domain 1"/>
    <property type="match status" value="1"/>
</dbReference>
<evidence type="ECO:0000256" key="3">
    <source>
        <dbReference type="ARBA" id="ARBA00022777"/>
    </source>
</evidence>
<evidence type="ECO:0000313" key="7">
    <source>
        <dbReference type="Proteomes" id="UP000276417"/>
    </source>
</evidence>
<keyword evidence="2" id="KW-0547">Nucleotide-binding</keyword>
<dbReference type="OrthoDB" id="9788659at2"/>
<proteinExistence type="predicted"/>